<evidence type="ECO:0000256" key="3">
    <source>
        <dbReference type="ARBA" id="ARBA00004906"/>
    </source>
</evidence>
<dbReference type="PANTHER" id="PTHR10953">
    <property type="entry name" value="UBIQUITIN-ACTIVATING ENZYME E1"/>
    <property type="match status" value="1"/>
</dbReference>
<accession>A0A024U9Z6</accession>
<feature type="domain" description="Ubiquitin-activating enzyme SCCH" evidence="20">
    <location>
        <begin position="309"/>
        <end position="346"/>
    </location>
</feature>
<dbReference type="UniPathway" id="UPA00143"/>
<evidence type="ECO:0000256" key="9">
    <source>
        <dbReference type="ARBA" id="ARBA00022786"/>
    </source>
</evidence>
<dbReference type="GO" id="GO:0016925">
    <property type="term" value="P:protein sumoylation"/>
    <property type="evidence" value="ECO:0007669"/>
    <property type="project" value="UniProtKB-UniRule"/>
</dbReference>
<evidence type="ECO:0000256" key="2">
    <source>
        <dbReference type="ARBA" id="ARBA00004718"/>
    </source>
</evidence>
<keyword evidence="5" id="KW-0436">Ligase</keyword>
<evidence type="ECO:0000256" key="8">
    <source>
        <dbReference type="ARBA" id="ARBA00022741"/>
    </source>
</evidence>
<evidence type="ECO:0000256" key="18">
    <source>
        <dbReference type="SAM" id="MobiDB-lite"/>
    </source>
</evidence>
<evidence type="ECO:0000256" key="7">
    <source>
        <dbReference type="ARBA" id="ARBA00022723"/>
    </source>
</evidence>
<keyword evidence="7 13" id="KW-0479">Metal-binding</keyword>
<dbReference type="eggNOG" id="KOG2013">
    <property type="taxonomic scope" value="Eukaryota"/>
</dbReference>
<feature type="binding site" evidence="16">
    <location>
        <position position="421"/>
    </location>
    <ligand>
        <name>Zn(2+)</name>
        <dbReference type="ChEBI" id="CHEBI:29105"/>
    </ligand>
</feature>
<comment type="subcellular location">
    <subcellularLocation>
        <location evidence="1">Nucleus</location>
    </subcellularLocation>
</comment>
<evidence type="ECO:0000256" key="16">
    <source>
        <dbReference type="PIRSR" id="PIRSR039133-3"/>
    </source>
</evidence>
<dbReference type="SUPFAM" id="SSF69572">
    <property type="entry name" value="Activating enzymes of the ubiquitin-like proteins"/>
    <property type="match status" value="1"/>
</dbReference>
<dbReference type="RefSeq" id="XP_008869322.1">
    <property type="nucleotide sequence ID" value="XM_008871100.1"/>
</dbReference>
<feature type="compositionally biased region" description="Basic and acidic residues" evidence="18">
    <location>
        <begin position="532"/>
        <end position="541"/>
    </location>
</feature>
<dbReference type="GO" id="GO:0019948">
    <property type="term" value="F:SUMO activating enzyme activity"/>
    <property type="evidence" value="ECO:0007669"/>
    <property type="project" value="UniProtKB-UniRule"/>
</dbReference>
<dbReference type="GO" id="GO:0016567">
    <property type="term" value="P:protein ubiquitination"/>
    <property type="evidence" value="ECO:0007669"/>
    <property type="project" value="UniProtKB-UniPathway"/>
</dbReference>
<feature type="domain" description="Ubiquitin/SUMO-activating enzyme ubiquitin-like" evidence="21">
    <location>
        <begin position="430"/>
        <end position="515"/>
    </location>
</feature>
<dbReference type="Gene3D" id="3.40.50.720">
    <property type="entry name" value="NAD(P)-binding Rossmann-like Domain"/>
    <property type="match status" value="2"/>
</dbReference>
<dbReference type="GO" id="GO:0005737">
    <property type="term" value="C:cytoplasm"/>
    <property type="evidence" value="ECO:0007669"/>
    <property type="project" value="TreeGrafter"/>
</dbReference>
<dbReference type="FunFam" id="3.50.50.80:FF:000002">
    <property type="entry name" value="SUMO-activating enzyme subunit 2"/>
    <property type="match status" value="1"/>
</dbReference>
<feature type="binding site" evidence="15">
    <location>
        <begin position="57"/>
        <end position="60"/>
    </location>
    <ligand>
        <name>ATP</name>
        <dbReference type="ChEBI" id="CHEBI:30616"/>
    </ligand>
</feature>
<dbReference type="AlphaFoldDB" id="A0A024U9Z6"/>
<feature type="domain" description="THIF-type NAD/FAD binding fold" evidence="19">
    <location>
        <begin position="7"/>
        <end position="392"/>
    </location>
</feature>
<dbReference type="GO" id="GO:0046872">
    <property type="term" value="F:metal ion binding"/>
    <property type="evidence" value="ECO:0007669"/>
    <property type="project" value="UniProtKB-KW"/>
</dbReference>
<proteinExistence type="inferred from homology"/>
<dbReference type="InterPro" id="IPR019572">
    <property type="entry name" value="UBA_E1_SCCH"/>
</dbReference>
<keyword evidence="10 13" id="KW-0862">Zinc</keyword>
<dbReference type="FunFam" id="3.40.50.720:FF:000618">
    <property type="entry name" value="SUMO-activating enzyme subunit 2"/>
    <property type="match status" value="1"/>
</dbReference>
<evidence type="ECO:0000256" key="1">
    <source>
        <dbReference type="ARBA" id="ARBA00004123"/>
    </source>
</evidence>
<comment type="similarity">
    <text evidence="4 13">Belongs to the ubiquitin-activating E1 family.</text>
</comment>
<sequence>MAFLKATLGNDLSKRIEEAKILVVGAGGIGCELLKNLVLSGFGDITVVDLDTIDVSNLNRQFLFRSHHVGQSKAEVAKEVALQFNPRVKITAYHENIKSSRYSIEYFKQFSLVMNALDNVDARKHVNRICLAAHIPLIESGTTGYLGQVSVIMKGDTECYECTEKATSKVYPICTIRSTPDKMVHCIVWAKECFKLLFGKMEDSMLWEDPLNDDKSAYIDLVLAKDVSAQEYATNVFQGLFEFEIQKKLDIKTYKTAKYQPTPVFFNKLDLPDLSKDEKTRGWNDRVLWTLEECAAHFIQSTACLLANPDVGLLEFDKDNADALEFVTAAANLRAHVFGISLESMYACKGIAGNIIPAIATTNAIVAGLQVLEAFKILRNNGQQPIHAACRYTYCNRSWDSRGVLLTPVALSHPNPKCFVCSRQLVDLGLNVHKTTLQQFVDNVLKKKMGVNEPTISIGSNTIYEEGVDAEESLTANLAKKLTELPGGGIVQGTVVIVEDFSQDFTCSISIHHVATKDEVVYLLGSEWHKHNEESATHDDNEVTEVSTDKRKKSMDEVSASPASKRPRA</sequence>
<dbReference type="PANTHER" id="PTHR10953:SF5">
    <property type="entry name" value="SUMO-ACTIVATING ENZYME SUBUNIT 2"/>
    <property type="match status" value="1"/>
</dbReference>
<feature type="binding site" evidence="16">
    <location>
        <position position="162"/>
    </location>
    <ligand>
        <name>Zn(2+)</name>
        <dbReference type="ChEBI" id="CHEBI:29105"/>
    </ligand>
</feature>
<evidence type="ECO:0000256" key="12">
    <source>
        <dbReference type="ARBA" id="ARBA00023242"/>
    </source>
</evidence>
<protein>
    <recommendedName>
        <fullName evidence="13">SUMO-activating enzyme subunit</fullName>
    </recommendedName>
</protein>
<evidence type="ECO:0000256" key="5">
    <source>
        <dbReference type="ARBA" id="ARBA00022598"/>
    </source>
</evidence>
<dbReference type="STRING" id="157072.A0A024U9Z6"/>
<feature type="active site" description="Glycyl thioester intermediate" evidence="14 17">
    <location>
        <position position="174"/>
    </location>
</feature>
<evidence type="ECO:0000259" key="21">
    <source>
        <dbReference type="Pfam" id="PF14732"/>
    </source>
</evidence>
<dbReference type="VEuPathDB" id="FungiDB:H310_06150"/>
<dbReference type="InterPro" id="IPR035985">
    <property type="entry name" value="Ubiquitin-activating_enz"/>
</dbReference>
<dbReference type="GO" id="GO:0016740">
    <property type="term" value="F:transferase activity"/>
    <property type="evidence" value="ECO:0007669"/>
    <property type="project" value="UniProtKB-KW"/>
</dbReference>
<comment type="pathway">
    <text evidence="3">Protein modification; protein ubiquitination.</text>
</comment>
<keyword evidence="11 13" id="KW-0067">ATP-binding</keyword>
<feature type="binding site" evidence="15">
    <location>
        <position position="73"/>
    </location>
    <ligand>
        <name>ATP</name>
        <dbReference type="ChEBI" id="CHEBI:30616"/>
    </ligand>
</feature>
<evidence type="ECO:0000256" key="17">
    <source>
        <dbReference type="PROSITE-ProRule" id="PRU10132"/>
    </source>
</evidence>
<evidence type="ECO:0000256" key="14">
    <source>
        <dbReference type="PIRSR" id="PIRSR039133-1"/>
    </source>
</evidence>
<evidence type="ECO:0000259" key="19">
    <source>
        <dbReference type="Pfam" id="PF00899"/>
    </source>
</evidence>
<gene>
    <name evidence="22" type="ORF">H310_06150</name>
</gene>
<evidence type="ECO:0000256" key="4">
    <source>
        <dbReference type="ARBA" id="ARBA00005673"/>
    </source>
</evidence>
<dbReference type="PIRSF" id="PIRSF039133">
    <property type="entry name" value="SUMO_E1B"/>
    <property type="match status" value="1"/>
</dbReference>
<name>A0A024U9Z6_9STRA</name>
<dbReference type="GO" id="GO:0031510">
    <property type="term" value="C:SUMO activating enzyme complex"/>
    <property type="evidence" value="ECO:0007669"/>
    <property type="project" value="UniProtKB-UniRule"/>
</dbReference>
<dbReference type="Pfam" id="PF00899">
    <property type="entry name" value="ThiF"/>
    <property type="match status" value="1"/>
</dbReference>
<evidence type="ECO:0000256" key="15">
    <source>
        <dbReference type="PIRSR" id="PIRSR039133-2"/>
    </source>
</evidence>
<reference evidence="22" key="1">
    <citation type="submission" date="2013-12" db="EMBL/GenBank/DDBJ databases">
        <title>The Genome Sequence of Aphanomyces invadans NJM9701.</title>
        <authorList>
            <consortium name="The Broad Institute Genomics Platform"/>
            <person name="Russ C."/>
            <person name="Tyler B."/>
            <person name="van West P."/>
            <person name="Dieguez-Uribeondo J."/>
            <person name="Young S.K."/>
            <person name="Zeng Q."/>
            <person name="Gargeya S."/>
            <person name="Fitzgerald M."/>
            <person name="Abouelleil A."/>
            <person name="Alvarado L."/>
            <person name="Chapman S.B."/>
            <person name="Gainer-Dewar J."/>
            <person name="Goldberg J."/>
            <person name="Griggs A."/>
            <person name="Gujja S."/>
            <person name="Hansen M."/>
            <person name="Howarth C."/>
            <person name="Imamovic A."/>
            <person name="Ireland A."/>
            <person name="Larimer J."/>
            <person name="McCowan C."/>
            <person name="Murphy C."/>
            <person name="Pearson M."/>
            <person name="Poon T.W."/>
            <person name="Priest M."/>
            <person name="Roberts A."/>
            <person name="Saif S."/>
            <person name="Shea T."/>
            <person name="Sykes S."/>
            <person name="Wortman J."/>
            <person name="Nusbaum C."/>
            <person name="Birren B."/>
        </authorList>
    </citation>
    <scope>NUCLEOTIDE SEQUENCE [LARGE SCALE GENOMIC DNA]</scope>
    <source>
        <strain evidence="22">NJM9701</strain>
    </source>
</reference>
<dbReference type="OrthoDB" id="10255449at2759"/>
<dbReference type="GO" id="GO:0005524">
    <property type="term" value="F:ATP binding"/>
    <property type="evidence" value="ECO:0007669"/>
    <property type="project" value="UniProtKB-UniRule"/>
</dbReference>
<dbReference type="Gene3D" id="1.10.10.2660">
    <property type="entry name" value="Ubiquitin-activating enzyme E1, SCCH domain"/>
    <property type="match status" value="1"/>
</dbReference>
<feature type="binding site" evidence="15">
    <location>
        <begin position="25"/>
        <end position="30"/>
    </location>
    <ligand>
        <name>ATP</name>
        <dbReference type="ChEBI" id="CHEBI:30616"/>
    </ligand>
</feature>
<evidence type="ECO:0000256" key="13">
    <source>
        <dbReference type="PIRNR" id="PIRNR039133"/>
    </source>
</evidence>
<evidence type="ECO:0000256" key="10">
    <source>
        <dbReference type="ARBA" id="ARBA00022833"/>
    </source>
</evidence>
<dbReference type="InterPro" id="IPR045886">
    <property type="entry name" value="ThiF/MoeB/HesA"/>
</dbReference>
<dbReference type="Pfam" id="PF10585">
    <property type="entry name" value="UBA_E1_SCCH"/>
    <property type="match status" value="1"/>
</dbReference>
<comment type="subunit">
    <text evidence="13">Heterodimer.</text>
</comment>
<dbReference type="Pfam" id="PF14732">
    <property type="entry name" value="UAE_UbL"/>
    <property type="match status" value="1"/>
</dbReference>
<evidence type="ECO:0000313" key="22">
    <source>
        <dbReference type="EMBL" id="ETW02717.1"/>
    </source>
</evidence>
<evidence type="ECO:0000256" key="11">
    <source>
        <dbReference type="ARBA" id="ARBA00022840"/>
    </source>
</evidence>
<comment type="pathway">
    <text evidence="2 13">Protein modification; protein sumoylation.</text>
</comment>
<keyword evidence="8 13" id="KW-0547">Nucleotide-binding</keyword>
<keyword evidence="12" id="KW-0539">Nucleus</keyword>
<dbReference type="Gene3D" id="3.10.290.20">
    <property type="entry name" value="Ubiquitin-like 2 activating enzyme e1b. Chain: B, domain 3"/>
    <property type="match status" value="1"/>
</dbReference>
<evidence type="ECO:0000256" key="6">
    <source>
        <dbReference type="ARBA" id="ARBA00022679"/>
    </source>
</evidence>
<dbReference type="GeneID" id="20083200"/>
<organism evidence="22">
    <name type="scientific">Aphanomyces invadans</name>
    <dbReference type="NCBI Taxonomy" id="157072"/>
    <lineage>
        <taxon>Eukaryota</taxon>
        <taxon>Sar</taxon>
        <taxon>Stramenopiles</taxon>
        <taxon>Oomycota</taxon>
        <taxon>Saprolegniomycetes</taxon>
        <taxon>Saprolegniales</taxon>
        <taxon>Verrucalvaceae</taxon>
        <taxon>Aphanomyces</taxon>
    </lineage>
</organism>
<dbReference type="InterPro" id="IPR042063">
    <property type="entry name" value="Ubi_acti_E1_SCCH"/>
</dbReference>
<dbReference type="InterPro" id="IPR028077">
    <property type="entry name" value="UAE_UbL_dom"/>
</dbReference>
<dbReference type="InterPro" id="IPR000594">
    <property type="entry name" value="ThiF_NAD_FAD-bd"/>
</dbReference>
<evidence type="ECO:0000259" key="20">
    <source>
        <dbReference type="Pfam" id="PF10585"/>
    </source>
</evidence>
<keyword evidence="9 13" id="KW-0833">Ubl conjugation pathway</keyword>
<dbReference type="PROSITE" id="PS51257">
    <property type="entry name" value="PROKAR_LIPOPROTEIN"/>
    <property type="match status" value="1"/>
</dbReference>
<feature type="binding site" evidence="15">
    <location>
        <begin position="118"/>
        <end position="123"/>
    </location>
    <ligand>
        <name>ATP</name>
        <dbReference type="ChEBI" id="CHEBI:30616"/>
    </ligand>
</feature>
<keyword evidence="6" id="KW-0808">Transferase</keyword>
<feature type="binding site" evidence="15">
    <location>
        <position position="49"/>
    </location>
    <ligand>
        <name>ATP</name>
        <dbReference type="ChEBI" id="CHEBI:30616"/>
    </ligand>
</feature>
<dbReference type="UniPathway" id="UPA00886"/>
<feature type="region of interest" description="Disordered" evidence="18">
    <location>
        <begin position="532"/>
        <end position="569"/>
    </location>
</feature>
<feature type="binding site" evidence="16">
    <location>
        <position position="159"/>
    </location>
    <ligand>
        <name>Zn(2+)</name>
        <dbReference type="ChEBI" id="CHEBI:29105"/>
    </ligand>
</feature>
<dbReference type="InterPro" id="IPR030661">
    <property type="entry name" value="Uba2"/>
</dbReference>
<dbReference type="PROSITE" id="PS00865">
    <property type="entry name" value="UBIQUITIN_ACTIVAT_2"/>
    <property type="match status" value="1"/>
</dbReference>
<dbReference type="InterPro" id="IPR033127">
    <property type="entry name" value="UBQ-activ_enz_E1_Cys_AS"/>
</dbReference>
<feature type="binding site" evidence="16">
    <location>
        <position position="418"/>
    </location>
    <ligand>
        <name>Zn(2+)</name>
        <dbReference type="ChEBI" id="CHEBI:29105"/>
    </ligand>
</feature>
<dbReference type="EMBL" id="KI913961">
    <property type="protein sequence ID" value="ETW02717.1"/>
    <property type="molecule type" value="Genomic_DNA"/>
</dbReference>